<gene>
    <name evidence="2" type="ORF">E2C01_033342</name>
</gene>
<keyword evidence="3" id="KW-1185">Reference proteome</keyword>
<evidence type="ECO:0000313" key="3">
    <source>
        <dbReference type="Proteomes" id="UP000324222"/>
    </source>
</evidence>
<dbReference type="AlphaFoldDB" id="A0A5B7EZW2"/>
<organism evidence="2 3">
    <name type="scientific">Portunus trituberculatus</name>
    <name type="common">Swimming crab</name>
    <name type="synonym">Neptunus trituberculatus</name>
    <dbReference type="NCBI Taxonomy" id="210409"/>
    <lineage>
        <taxon>Eukaryota</taxon>
        <taxon>Metazoa</taxon>
        <taxon>Ecdysozoa</taxon>
        <taxon>Arthropoda</taxon>
        <taxon>Crustacea</taxon>
        <taxon>Multicrustacea</taxon>
        <taxon>Malacostraca</taxon>
        <taxon>Eumalacostraca</taxon>
        <taxon>Eucarida</taxon>
        <taxon>Decapoda</taxon>
        <taxon>Pleocyemata</taxon>
        <taxon>Brachyura</taxon>
        <taxon>Eubrachyura</taxon>
        <taxon>Portunoidea</taxon>
        <taxon>Portunidae</taxon>
        <taxon>Portuninae</taxon>
        <taxon>Portunus</taxon>
    </lineage>
</organism>
<feature type="region of interest" description="Disordered" evidence="1">
    <location>
        <begin position="72"/>
        <end position="103"/>
    </location>
</feature>
<evidence type="ECO:0000256" key="1">
    <source>
        <dbReference type="SAM" id="MobiDB-lite"/>
    </source>
</evidence>
<sequence length="261" mass="28674">MSLGRQATRSPNGWDLEDSGRLRVLLRRRPRPPGHLTRGSAINLQIHAIYEALFLWRRLINSLLLNLLHPHGSPAAARPQPSGSDGDPSAVPPKATCTPPTKPILNGNINLPLRLTSSLHHANRCAALRFTSPSHIKPHQHKQPAKPRHATARHFNNARRDVSSNSVILAACRKRLTLHGSCVVYRVIAFHVVQDIRESLCGGEHGAPWQTLARRVCISARLQAANACSLAYRCGFFLCGTKSTIPSIRQFNSKLAGLNPS</sequence>
<name>A0A5B7EZW2_PORTR</name>
<dbReference type="EMBL" id="VSRR010004481">
    <property type="protein sequence ID" value="MPC39792.1"/>
    <property type="molecule type" value="Genomic_DNA"/>
</dbReference>
<comment type="caution">
    <text evidence="2">The sequence shown here is derived from an EMBL/GenBank/DDBJ whole genome shotgun (WGS) entry which is preliminary data.</text>
</comment>
<protein>
    <submittedName>
        <fullName evidence="2">Uncharacterized protein</fullName>
    </submittedName>
</protein>
<evidence type="ECO:0000313" key="2">
    <source>
        <dbReference type="EMBL" id="MPC39792.1"/>
    </source>
</evidence>
<proteinExistence type="predicted"/>
<accession>A0A5B7EZW2</accession>
<reference evidence="2 3" key="1">
    <citation type="submission" date="2019-05" db="EMBL/GenBank/DDBJ databases">
        <title>Another draft genome of Portunus trituberculatus and its Hox gene families provides insights of decapod evolution.</title>
        <authorList>
            <person name="Jeong J.-H."/>
            <person name="Song I."/>
            <person name="Kim S."/>
            <person name="Choi T."/>
            <person name="Kim D."/>
            <person name="Ryu S."/>
            <person name="Kim W."/>
        </authorList>
    </citation>
    <scope>NUCLEOTIDE SEQUENCE [LARGE SCALE GENOMIC DNA]</scope>
    <source>
        <tissue evidence="2">Muscle</tissue>
    </source>
</reference>
<dbReference type="Proteomes" id="UP000324222">
    <property type="component" value="Unassembled WGS sequence"/>
</dbReference>